<dbReference type="Pfam" id="PF02616">
    <property type="entry name" value="SMC_ScpA"/>
    <property type="match status" value="1"/>
</dbReference>
<protein>
    <recommendedName>
        <fullName evidence="1">Segregation and condensation protein A</fullName>
    </recommendedName>
</protein>
<evidence type="ECO:0000313" key="3">
    <source>
        <dbReference type="EMBL" id="MFC2925087.1"/>
    </source>
</evidence>
<accession>A0ABV6ZUI9</accession>
<reference evidence="4" key="1">
    <citation type="journal article" date="2019" name="Int. J. Syst. Evol. Microbiol.">
        <title>The Global Catalogue of Microorganisms (GCM) 10K type strain sequencing project: providing services to taxonomists for standard genome sequencing and annotation.</title>
        <authorList>
            <consortium name="The Broad Institute Genomics Platform"/>
            <consortium name="The Broad Institute Genome Sequencing Center for Infectious Disease"/>
            <person name="Wu L."/>
            <person name="Ma J."/>
        </authorList>
    </citation>
    <scope>NUCLEOTIDE SEQUENCE [LARGE SCALE GENOMIC DNA]</scope>
    <source>
        <strain evidence="4">KCTC 52487</strain>
    </source>
</reference>
<evidence type="ECO:0000313" key="4">
    <source>
        <dbReference type="Proteomes" id="UP001595379"/>
    </source>
</evidence>
<organism evidence="3 4">
    <name type="scientific">Hyphobacterium vulgare</name>
    <dbReference type="NCBI Taxonomy" id="1736751"/>
    <lineage>
        <taxon>Bacteria</taxon>
        <taxon>Pseudomonadati</taxon>
        <taxon>Pseudomonadota</taxon>
        <taxon>Alphaproteobacteria</taxon>
        <taxon>Maricaulales</taxon>
        <taxon>Maricaulaceae</taxon>
        <taxon>Hyphobacterium</taxon>
    </lineage>
</organism>
<dbReference type="RefSeq" id="WP_343163967.1">
    <property type="nucleotide sequence ID" value="NZ_JBHRSV010000001.1"/>
</dbReference>
<feature type="region of interest" description="Disordered" evidence="2">
    <location>
        <begin position="249"/>
        <end position="268"/>
    </location>
</feature>
<dbReference type="Gene3D" id="6.10.250.2410">
    <property type="match status" value="1"/>
</dbReference>
<gene>
    <name evidence="3" type="ORF">ACFOOR_03100</name>
</gene>
<evidence type="ECO:0000256" key="1">
    <source>
        <dbReference type="ARBA" id="ARBA00044777"/>
    </source>
</evidence>
<sequence>MSEEFQEDLHFEAAEDAEGDALIVDVDGFEGPLHLLLALARKRKVDLAKISILELAEQYLAFVAEARKKRFDLAAEYLVMASWLAYLKSRLLLPKPTKNDDEPEPEAMAAALAFRLRRLEAMRLASQALFKRDLLKRDVFDRGAPEGVRTLRAHKYQASLHDLLKAYATRRQARYRADYQPSLPKVYGLDSARTRMERIVPELKEWRDLDDILPDMGELGFDPPPHRSVLASSTLAVLEVTKDGMAELRQDGPFTPIKVRGRAEDNPQ</sequence>
<dbReference type="Proteomes" id="UP001595379">
    <property type="component" value="Unassembled WGS sequence"/>
</dbReference>
<dbReference type="InterPro" id="IPR003768">
    <property type="entry name" value="ScpA"/>
</dbReference>
<dbReference type="EMBL" id="JBHRSV010000001">
    <property type="protein sequence ID" value="MFC2925087.1"/>
    <property type="molecule type" value="Genomic_DNA"/>
</dbReference>
<comment type="caution">
    <text evidence="3">The sequence shown here is derived from an EMBL/GenBank/DDBJ whole genome shotgun (WGS) entry which is preliminary data.</text>
</comment>
<evidence type="ECO:0000256" key="2">
    <source>
        <dbReference type="SAM" id="MobiDB-lite"/>
    </source>
</evidence>
<keyword evidence="4" id="KW-1185">Reference proteome</keyword>
<name>A0ABV6ZUI9_9PROT</name>
<dbReference type="PANTHER" id="PTHR33969:SF2">
    <property type="entry name" value="SEGREGATION AND CONDENSATION PROTEIN A"/>
    <property type="match status" value="1"/>
</dbReference>
<proteinExistence type="predicted"/>
<dbReference type="PANTHER" id="PTHR33969">
    <property type="entry name" value="SEGREGATION AND CONDENSATION PROTEIN A"/>
    <property type="match status" value="1"/>
</dbReference>